<dbReference type="InterPro" id="IPR020471">
    <property type="entry name" value="AKR"/>
</dbReference>
<sequence length="207" mass="22911">MSEEIRYLKLNTGARIPSLGLGTFLSDPATLSNAIATAVKVGYRHIDCACYCLVAKKSQIGSALKKLFEEGVVNREDLCTDHALEDVPEALDTTLSDLQLDYIYLYLVNQVECHPIWQQHKLKAFCKSKGVHLSNFHVDIKGSALAFLLVLAFEGGARRNIPKFEHEANWVSSTTPSSGMVTMASMRNYGYVSVPMEKSVRLLEPTA</sequence>
<dbReference type="Gene3D" id="3.20.20.100">
    <property type="entry name" value="NADP-dependent oxidoreductase domain"/>
    <property type="match status" value="2"/>
</dbReference>
<evidence type="ECO:0000313" key="2">
    <source>
        <dbReference type="Proteomes" id="UP001372338"/>
    </source>
</evidence>
<dbReference type="PANTHER" id="PTHR11732">
    <property type="entry name" value="ALDO/KETO REDUCTASE"/>
    <property type="match status" value="1"/>
</dbReference>
<keyword evidence="2" id="KW-1185">Reference proteome</keyword>
<dbReference type="GO" id="GO:0016491">
    <property type="term" value="F:oxidoreductase activity"/>
    <property type="evidence" value="ECO:0007669"/>
    <property type="project" value="InterPro"/>
</dbReference>
<dbReference type="InterPro" id="IPR036812">
    <property type="entry name" value="NAD(P)_OxRdtase_dom_sf"/>
</dbReference>
<evidence type="ECO:0008006" key="3">
    <source>
        <dbReference type="Google" id="ProtNLM"/>
    </source>
</evidence>
<organism evidence="1 2">
    <name type="scientific">Crotalaria pallida</name>
    <name type="common">Smooth rattlebox</name>
    <name type="synonym">Crotalaria striata</name>
    <dbReference type="NCBI Taxonomy" id="3830"/>
    <lineage>
        <taxon>Eukaryota</taxon>
        <taxon>Viridiplantae</taxon>
        <taxon>Streptophyta</taxon>
        <taxon>Embryophyta</taxon>
        <taxon>Tracheophyta</taxon>
        <taxon>Spermatophyta</taxon>
        <taxon>Magnoliopsida</taxon>
        <taxon>eudicotyledons</taxon>
        <taxon>Gunneridae</taxon>
        <taxon>Pentapetalae</taxon>
        <taxon>rosids</taxon>
        <taxon>fabids</taxon>
        <taxon>Fabales</taxon>
        <taxon>Fabaceae</taxon>
        <taxon>Papilionoideae</taxon>
        <taxon>50 kb inversion clade</taxon>
        <taxon>genistoids sensu lato</taxon>
        <taxon>core genistoids</taxon>
        <taxon>Crotalarieae</taxon>
        <taxon>Crotalaria</taxon>
    </lineage>
</organism>
<name>A0AAN9FIH7_CROPI</name>
<proteinExistence type="predicted"/>
<dbReference type="Proteomes" id="UP001372338">
    <property type="component" value="Unassembled WGS sequence"/>
</dbReference>
<comment type="caution">
    <text evidence="1">The sequence shown here is derived from an EMBL/GenBank/DDBJ whole genome shotgun (WGS) entry which is preliminary data.</text>
</comment>
<dbReference type="EMBL" id="JAYWIO010000003">
    <property type="protein sequence ID" value="KAK7273658.1"/>
    <property type="molecule type" value="Genomic_DNA"/>
</dbReference>
<evidence type="ECO:0000313" key="1">
    <source>
        <dbReference type="EMBL" id="KAK7273658.1"/>
    </source>
</evidence>
<dbReference type="SUPFAM" id="SSF51430">
    <property type="entry name" value="NAD(P)-linked oxidoreductase"/>
    <property type="match status" value="1"/>
</dbReference>
<accession>A0AAN9FIH7</accession>
<dbReference type="AlphaFoldDB" id="A0AAN9FIH7"/>
<protein>
    <recommendedName>
        <fullName evidence="3">NADP-dependent oxidoreductase domain-containing protein</fullName>
    </recommendedName>
</protein>
<reference evidence="1 2" key="1">
    <citation type="submission" date="2024-01" db="EMBL/GenBank/DDBJ databases">
        <title>The genomes of 5 underutilized Papilionoideae crops provide insights into root nodulation and disease resistanc.</title>
        <authorList>
            <person name="Yuan L."/>
        </authorList>
    </citation>
    <scope>NUCLEOTIDE SEQUENCE [LARGE SCALE GENOMIC DNA]</scope>
    <source>
        <strain evidence="1">ZHUSHIDOU_FW_LH</strain>
        <tissue evidence="1">Leaf</tissue>
    </source>
</reference>
<gene>
    <name evidence="1" type="ORF">RIF29_14716</name>
</gene>